<dbReference type="EMBL" id="OU895878">
    <property type="protein sequence ID" value="CAG9803852.1"/>
    <property type="molecule type" value="Genomic_DNA"/>
</dbReference>
<organism evidence="9 10">
    <name type="scientific">Chironomus riparius</name>
    <dbReference type="NCBI Taxonomy" id="315576"/>
    <lineage>
        <taxon>Eukaryota</taxon>
        <taxon>Metazoa</taxon>
        <taxon>Ecdysozoa</taxon>
        <taxon>Arthropoda</taxon>
        <taxon>Hexapoda</taxon>
        <taxon>Insecta</taxon>
        <taxon>Pterygota</taxon>
        <taxon>Neoptera</taxon>
        <taxon>Endopterygota</taxon>
        <taxon>Diptera</taxon>
        <taxon>Nematocera</taxon>
        <taxon>Chironomoidea</taxon>
        <taxon>Chironomidae</taxon>
        <taxon>Chironominae</taxon>
        <taxon>Chironomus</taxon>
    </lineage>
</organism>
<evidence type="ECO:0000259" key="6">
    <source>
        <dbReference type="Pfam" id="PF08620"/>
    </source>
</evidence>
<reference evidence="9" key="2">
    <citation type="submission" date="2022-10" db="EMBL/GenBank/DDBJ databases">
        <authorList>
            <consortium name="ENA_rothamsted_submissions"/>
            <consortium name="culmorum"/>
            <person name="King R."/>
        </authorList>
    </citation>
    <scope>NUCLEOTIDE SEQUENCE</scope>
</reference>
<dbReference type="Proteomes" id="UP001153620">
    <property type="component" value="Chromosome 2"/>
</dbReference>
<dbReference type="Pfam" id="PF25766">
    <property type="entry name" value="TPR_RPAP1"/>
    <property type="match status" value="1"/>
</dbReference>
<name>A0A9N9RU99_9DIPT</name>
<dbReference type="Pfam" id="PF08620">
    <property type="entry name" value="RPAP1_C"/>
    <property type="match status" value="1"/>
</dbReference>
<proteinExistence type="inferred from homology"/>
<keyword evidence="4" id="KW-0539">Nucleus</keyword>
<evidence type="ECO:0000256" key="1">
    <source>
        <dbReference type="ARBA" id="ARBA00004123"/>
    </source>
</evidence>
<dbReference type="PANTHER" id="PTHR21483">
    <property type="entry name" value="RNA POLYMERASE II-ASSOCIATED PROTEIN 1"/>
    <property type="match status" value="1"/>
</dbReference>
<comment type="similarity">
    <text evidence="2">Belongs to the RPAP1 family.</text>
</comment>
<feature type="domain" description="RPAP1 C-terminal" evidence="6">
    <location>
        <begin position="260"/>
        <end position="327"/>
    </location>
</feature>
<dbReference type="InterPro" id="IPR016024">
    <property type="entry name" value="ARM-type_fold"/>
</dbReference>
<dbReference type="AlphaFoldDB" id="A0A9N9RU99"/>
<dbReference type="SUPFAM" id="SSF48371">
    <property type="entry name" value="ARM repeat"/>
    <property type="match status" value="1"/>
</dbReference>
<dbReference type="InterPro" id="IPR057989">
    <property type="entry name" value="TPR_RPAP1/MINIYO-like"/>
</dbReference>
<evidence type="ECO:0000313" key="9">
    <source>
        <dbReference type="EMBL" id="CAG9803852.1"/>
    </source>
</evidence>
<evidence type="ECO:0000259" key="8">
    <source>
        <dbReference type="Pfam" id="PF25766"/>
    </source>
</evidence>
<feature type="compositionally biased region" description="Basic and acidic residues" evidence="5">
    <location>
        <begin position="125"/>
        <end position="140"/>
    </location>
</feature>
<evidence type="ECO:0008006" key="11">
    <source>
        <dbReference type="Google" id="ProtNLM"/>
    </source>
</evidence>
<dbReference type="Pfam" id="PF08621">
    <property type="entry name" value="RPAP1_N"/>
    <property type="match status" value="1"/>
</dbReference>
<protein>
    <recommendedName>
        <fullName evidence="11">RNA polymerase II-associated protein 1</fullName>
    </recommendedName>
</protein>
<dbReference type="OrthoDB" id="348201at2759"/>
<dbReference type="GO" id="GO:0006366">
    <property type="term" value="P:transcription by RNA polymerase II"/>
    <property type="evidence" value="ECO:0007669"/>
    <property type="project" value="InterPro"/>
</dbReference>
<keyword evidence="10" id="KW-1185">Reference proteome</keyword>
<evidence type="ECO:0000256" key="3">
    <source>
        <dbReference type="ARBA" id="ARBA00023163"/>
    </source>
</evidence>
<dbReference type="InterPro" id="IPR039913">
    <property type="entry name" value="RPAP1/Rba50"/>
</dbReference>
<evidence type="ECO:0000313" key="10">
    <source>
        <dbReference type="Proteomes" id="UP001153620"/>
    </source>
</evidence>
<evidence type="ECO:0000256" key="5">
    <source>
        <dbReference type="SAM" id="MobiDB-lite"/>
    </source>
</evidence>
<sequence>MLKRPKNTDTMDDVLQMQHDYMEKKDKNLVPAAHVVSTKKNKQGTKTSLFAKQRNIEKSAESDSNKSTVIRDVIERKYDSKDLSEITTTESMDTDGGFPEVLNIDFKEDSSSKESLFASIMNKSKHSDEHTEKQENIEDMKKSIDTDNVEFLKSMSSVEILREREELLKSMDPNLIKFIQSKSKLEKKQDSKESHSVESSSTKRSSEDYKKYIKDIPTQDILEDANTFNFVNMNILEPEKLEWLKNVNKIYAVPKDKKYEARFDLKGFLLPYTFDEENSKKDNRELFCHEEETHRPGYTLQELFRLARADMLQQRISAINVISGIINMYTQGFYDGIIDLPISKTFFFLRFGLDENVPVIIESIAKCLSYLFYNEADEAIIDLIFETNFGYLQPLIGNESLQDQKIVEDGLDLNKMNLNEHSESLFESKVDDILSVDDREKESMTDFHLAEINLVECLERTNIIERISYIIIVMNANQNVNISCLKILISLARHSESFAVKITGKKNLKEHLVNILSIEKPEESRMIIKLLRIIISYNLSNVTKLINPPLLEKFVSSISLQNDMNIKYIQLQIESFRFLRLYFRITQDESTFSRILMPLRYLLEWHFQNLDFHERNHFVCRIHASALLYLIQRSNVAITYTIFGETFKMCCKKWFARAASKSLQDLSQKILLSCVLDVSGSFIKFIPEFFYDFINDYLFKFLASNCYQELTESLQSSSLLLTDLHDRRFTHKTLPNFGSIVRKKLVSNATPNLIYAQNYSHPFVHSLLMFTLLFKDKRNNMNSQIYEKLLNHFNNAGIEKYLETFSMLQKASMTSTNWFVQTEIKLIYNLLKLKHYNRPWMFKAAYNLILNLSADKILLVLDIFDNFIFHKDFAESQLTTDELERMKYVYNGLVMSKVKERKTNYIAIVEGWNKLLLRDTWAYEFLLIFLCNVGVISNDVKQTIETDLTEDEIISTTLKFKSFLKSKGIQTLSNDEQLMYLMLIYFGKDLNFLNESVKEMIKSDLDNMKGKVFKFNHKLNNEKDFESLYKLFLDTFQAQSYGDNLFSSMLMIPLSQKNDSKWRNIVWSEYAMVLKFINCEETDLLYDFNDYLYPLETDEILLKAYKSSLKYLRKDSIPWKIAVHHLSNYSVK</sequence>
<keyword evidence="3" id="KW-0804">Transcription</keyword>
<gene>
    <name evidence="9" type="ORF">CHIRRI_LOCUS6748</name>
</gene>
<dbReference type="InterPro" id="IPR013929">
    <property type="entry name" value="RPAP1_C"/>
</dbReference>
<feature type="region of interest" description="Disordered" evidence="5">
    <location>
        <begin position="121"/>
        <end position="140"/>
    </location>
</feature>
<accession>A0A9N9RU99</accession>
<dbReference type="PANTHER" id="PTHR21483:SF18">
    <property type="entry name" value="RNA POLYMERASE II-ASSOCIATED PROTEIN 1"/>
    <property type="match status" value="1"/>
</dbReference>
<evidence type="ECO:0000256" key="4">
    <source>
        <dbReference type="ARBA" id="ARBA00023242"/>
    </source>
</evidence>
<reference evidence="9" key="1">
    <citation type="submission" date="2022-01" db="EMBL/GenBank/DDBJ databases">
        <authorList>
            <person name="King R."/>
        </authorList>
    </citation>
    <scope>NUCLEOTIDE SEQUENCE</scope>
</reference>
<feature type="domain" description="RPAP1 N-terminal" evidence="7">
    <location>
        <begin position="142"/>
        <end position="184"/>
    </location>
</feature>
<comment type="subcellular location">
    <subcellularLocation>
        <location evidence="1">Nucleus</location>
    </subcellularLocation>
</comment>
<feature type="domain" description="RPAP1/MINIYO-like TPR repeats" evidence="8">
    <location>
        <begin position="941"/>
        <end position="1130"/>
    </location>
</feature>
<evidence type="ECO:0000259" key="7">
    <source>
        <dbReference type="Pfam" id="PF08621"/>
    </source>
</evidence>
<evidence type="ECO:0000256" key="2">
    <source>
        <dbReference type="ARBA" id="ARBA00009953"/>
    </source>
</evidence>
<dbReference type="InterPro" id="IPR013930">
    <property type="entry name" value="RPAP1_N"/>
</dbReference>